<protein>
    <submittedName>
        <fullName evidence="1">Uncharacterized protein</fullName>
    </submittedName>
</protein>
<evidence type="ECO:0000313" key="2">
    <source>
        <dbReference type="Proteomes" id="UP001162501"/>
    </source>
</evidence>
<reference evidence="1" key="1">
    <citation type="submission" date="2023-05" db="EMBL/GenBank/DDBJ databases">
        <authorList>
            <consortium name="ELIXIR-Norway"/>
        </authorList>
    </citation>
    <scope>NUCLEOTIDE SEQUENCE</scope>
</reference>
<sequence>MCCCTFQEVHSLLMGIKLLPLEQFYSPLLVCCLRDARRGSLPDPLCEQLADTTFRAQAALHVLRVYPRDADPPTVPGPRPRSRPSEATGSRLKAVGYGCSAPETLSAT</sequence>
<dbReference type="Proteomes" id="UP001162501">
    <property type="component" value="Chromosome 17"/>
</dbReference>
<gene>
    <name evidence="1" type="ORF">MRATA1EN3_LOCUS8424</name>
</gene>
<dbReference type="EMBL" id="OX596101">
    <property type="protein sequence ID" value="CAI9697211.1"/>
    <property type="molecule type" value="Genomic_DNA"/>
</dbReference>
<organism evidence="1 2">
    <name type="scientific">Rangifer tarandus platyrhynchus</name>
    <name type="common">Svalbard reindeer</name>
    <dbReference type="NCBI Taxonomy" id="3082113"/>
    <lineage>
        <taxon>Eukaryota</taxon>
        <taxon>Metazoa</taxon>
        <taxon>Chordata</taxon>
        <taxon>Craniata</taxon>
        <taxon>Vertebrata</taxon>
        <taxon>Euteleostomi</taxon>
        <taxon>Mammalia</taxon>
        <taxon>Eutheria</taxon>
        <taxon>Laurasiatheria</taxon>
        <taxon>Artiodactyla</taxon>
        <taxon>Ruminantia</taxon>
        <taxon>Pecora</taxon>
        <taxon>Cervidae</taxon>
        <taxon>Odocoileinae</taxon>
        <taxon>Rangifer</taxon>
    </lineage>
</organism>
<evidence type="ECO:0000313" key="1">
    <source>
        <dbReference type="EMBL" id="CAI9697211.1"/>
    </source>
</evidence>
<accession>A0ACB0E9J8</accession>
<proteinExistence type="predicted"/>
<name>A0ACB0E9J8_RANTA</name>